<dbReference type="RefSeq" id="WP_157117233.1">
    <property type="nucleotide sequence ID" value="NZ_JAAXOT010000023.1"/>
</dbReference>
<evidence type="ECO:0000256" key="5">
    <source>
        <dbReference type="ARBA" id="ARBA00022842"/>
    </source>
</evidence>
<comment type="caution">
    <text evidence="8">The sequence shown here is derived from an EMBL/GenBank/DDBJ whole genome shotgun (WGS) entry which is preliminary data.</text>
</comment>
<dbReference type="PANTHER" id="PTHR12318:SF0">
    <property type="entry name" value="ACYL-COENZYME A DIPHOSPHATASE NUDT19"/>
    <property type="match status" value="1"/>
</dbReference>
<comment type="cofactor">
    <cofactor evidence="2">
        <name>Mg(2+)</name>
        <dbReference type="ChEBI" id="CHEBI:18420"/>
    </cofactor>
</comment>
<dbReference type="Gene3D" id="3.90.79.10">
    <property type="entry name" value="Nucleoside Triphosphate Pyrophosphohydrolase"/>
    <property type="match status" value="1"/>
</dbReference>
<gene>
    <name evidence="8" type="ORF">HGA15_30995</name>
</gene>
<dbReference type="EMBL" id="JAAXOT010000023">
    <property type="protein sequence ID" value="NKY60490.1"/>
    <property type="molecule type" value="Genomic_DNA"/>
</dbReference>
<dbReference type="GO" id="GO:0046872">
    <property type="term" value="F:metal ion binding"/>
    <property type="evidence" value="ECO:0007669"/>
    <property type="project" value="UniProtKB-KW"/>
</dbReference>
<evidence type="ECO:0000256" key="1">
    <source>
        <dbReference type="ARBA" id="ARBA00001936"/>
    </source>
</evidence>
<keyword evidence="3" id="KW-0479">Metal-binding</keyword>
<dbReference type="InterPro" id="IPR039121">
    <property type="entry name" value="NUDT19"/>
</dbReference>
<dbReference type="PANTHER" id="PTHR12318">
    <property type="entry name" value="TESTOSTERONE-REGULATED PROTEIN RP2"/>
    <property type="match status" value="1"/>
</dbReference>
<protein>
    <submittedName>
        <fullName evidence="8">NUDIX hydrolase</fullName>
    </submittedName>
</protein>
<comment type="cofactor">
    <cofactor evidence="1">
        <name>Mn(2+)</name>
        <dbReference type="ChEBI" id="CHEBI:29035"/>
    </cofactor>
</comment>
<keyword evidence="9" id="KW-1185">Reference proteome</keyword>
<feature type="compositionally biased region" description="Polar residues" evidence="7">
    <location>
        <begin position="1"/>
        <end position="10"/>
    </location>
</feature>
<accession>A0A846YSG4</accession>
<dbReference type="Proteomes" id="UP000570678">
    <property type="component" value="Unassembled WGS sequence"/>
</dbReference>
<dbReference type="AlphaFoldDB" id="A0A846YSG4"/>
<keyword evidence="5" id="KW-0460">Magnesium</keyword>
<dbReference type="GO" id="GO:0016818">
    <property type="term" value="F:hydrolase activity, acting on acid anhydrides, in phosphorus-containing anhydrides"/>
    <property type="evidence" value="ECO:0007669"/>
    <property type="project" value="InterPro"/>
</dbReference>
<evidence type="ECO:0000313" key="8">
    <source>
        <dbReference type="EMBL" id="NKY60490.1"/>
    </source>
</evidence>
<organism evidence="8 9">
    <name type="scientific">Nocardia flavorosea</name>
    <dbReference type="NCBI Taxonomy" id="53429"/>
    <lineage>
        <taxon>Bacteria</taxon>
        <taxon>Bacillati</taxon>
        <taxon>Actinomycetota</taxon>
        <taxon>Actinomycetes</taxon>
        <taxon>Mycobacteriales</taxon>
        <taxon>Nocardiaceae</taxon>
        <taxon>Nocardia</taxon>
    </lineage>
</organism>
<keyword evidence="6" id="KW-0464">Manganese</keyword>
<proteinExistence type="predicted"/>
<name>A0A846YSG4_9NOCA</name>
<sequence>MTKTDGSATSERADSLRPLSPRGVKQLAEFDGNAVRPRDAATVVLLRDSPRGVETLFLRRQSTMAFAAGMHVFPGGGVQGSDTEPGIPWVGPSAQEWADILGCPAELAGALVVAAVRETFEETGVLFAGPDGGTVVADTSTADLREARADLEAKRLSLREFLLARGLVLRADLLYAWAHWITPAQEPRRFDTRFFVAALPDGQRVGAVPREADRTLWLPVRAAADAARAGELEMMAPTSHTCRSLDGLAEVAELAAAAVRPLVTIEPKVVEIAGRYYLDYPPPNEF</sequence>
<evidence type="ECO:0000256" key="7">
    <source>
        <dbReference type="SAM" id="MobiDB-lite"/>
    </source>
</evidence>
<dbReference type="InterPro" id="IPR015797">
    <property type="entry name" value="NUDIX_hydrolase-like_dom_sf"/>
</dbReference>
<reference evidence="8 9" key="1">
    <citation type="submission" date="2020-04" db="EMBL/GenBank/DDBJ databases">
        <title>MicrobeNet Type strains.</title>
        <authorList>
            <person name="Nicholson A.C."/>
        </authorList>
    </citation>
    <scope>NUCLEOTIDE SEQUENCE [LARGE SCALE GENOMIC DNA]</scope>
    <source>
        <strain evidence="8 9">JCM 3332</strain>
    </source>
</reference>
<keyword evidence="4 8" id="KW-0378">Hydrolase</keyword>
<feature type="region of interest" description="Disordered" evidence="7">
    <location>
        <begin position="1"/>
        <end position="22"/>
    </location>
</feature>
<evidence type="ECO:0000313" key="9">
    <source>
        <dbReference type="Proteomes" id="UP000570678"/>
    </source>
</evidence>
<dbReference type="SUPFAM" id="SSF55811">
    <property type="entry name" value="Nudix"/>
    <property type="match status" value="1"/>
</dbReference>
<evidence type="ECO:0000256" key="2">
    <source>
        <dbReference type="ARBA" id="ARBA00001946"/>
    </source>
</evidence>
<evidence type="ECO:0000256" key="4">
    <source>
        <dbReference type="ARBA" id="ARBA00022801"/>
    </source>
</evidence>
<dbReference type="CDD" id="cd18870">
    <property type="entry name" value="NUDIX_AcylCoAdiphos_Nudt19"/>
    <property type="match status" value="1"/>
</dbReference>
<evidence type="ECO:0000256" key="6">
    <source>
        <dbReference type="ARBA" id="ARBA00023211"/>
    </source>
</evidence>
<evidence type="ECO:0000256" key="3">
    <source>
        <dbReference type="ARBA" id="ARBA00022723"/>
    </source>
</evidence>